<keyword evidence="2" id="KW-1185">Reference proteome</keyword>
<protein>
    <submittedName>
        <fullName evidence="1">Uncharacterized protein</fullName>
    </submittedName>
</protein>
<dbReference type="RefSeq" id="WP_038066122.1">
    <property type="nucleotide sequence ID" value="NZ_FOVB01000002.1"/>
</dbReference>
<evidence type="ECO:0000313" key="2">
    <source>
        <dbReference type="Proteomes" id="UP000027725"/>
    </source>
</evidence>
<name>A0A074TD41_9RHOB</name>
<reference evidence="1 2" key="1">
    <citation type="submission" date="2014-03" db="EMBL/GenBank/DDBJ databases">
        <title>The draft genome sequence of Thioclava dalianensis DLFJ1-1.</title>
        <authorList>
            <person name="Lai Q."/>
            <person name="Shao Z."/>
        </authorList>
    </citation>
    <scope>NUCLEOTIDE SEQUENCE [LARGE SCALE GENOMIC DNA]</scope>
    <source>
        <strain evidence="1 2">DLFJ1-1</strain>
    </source>
</reference>
<dbReference type="eggNOG" id="ENOG5032U16">
    <property type="taxonomic scope" value="Bacteria"/>
</dbReference>
<organism evidence="1 2">
    <name type="scientific">Thioclava dalianensis</name>
    <dbReference type="NCBI Taxonomy" id="1185766"/>
    <lineage>
        <taxon>Bacteria</taxon>
        <taxon>Pseudomonadati</taxon>
        <taxon>Pseudomonadota</taxon>
        <taxon>Alphaproteobacteria</taxon>
        <taxon>Rhodobacterales</taxon>
        <taxon>Paracoccaceae</taxon>
        <taxon>Thioclava</taxon>
    </lineage>
</organism>
<dbReference type="OrthoDB" id="7828060at2"/>
<evidence type="ECO:0000313" key="1">
    <source>
        <dbReference type="EMBL" id="KEP69619.1"/>
    </source>
</evidence>
<accession>A0A074TD41</accession>
<gene>
    <name evidence="1" type="ORF">DL1_03210</name>
</gene>
<dbReference type="EMBL" id="JHEH01000012">
    <property type="protein sequence ID" value="KEP69619.1"/>
    <property type="molecule type" value="Genomic_DNA"/>
</dbReference>
<sequence>MSEAAKTIRLVDSDTLFEYPIPSGERLDSHFFLTWRFDWWLHSEFRLLADKEVRAVGFDLFNIAQKEDPVGTLPVDERLLARLVGETLEEWRRLMERPIGPLYNWQQCRCDNGHVRLYHPVVLKVAQDALGVREDRLTKREAERERKRLDALPDKMLRSGAPKGMTEDAVVVLQFDQFLVDHFDTMGQRRPPMIRKALEAFSLAQDGVDWKAEFSR</sequence>
<dbReference type="Proteomes" id="UP000027725">
    <property type="component" value="Unassembled WGS sequence"/>
</dbReference>
<dbReference type="AlphaFoldDB" id="A0A074TD41"/>
<comment type="caution">
    <text evidence="1">The sequence shown here is derived from an EMBL/GenBank/DDBJ whole genome shotgun (WGS) entry which is preliminary data.</text>
</comment>
<proteinExistence type="predicted"/>
<dbReference type="STRING" id="1185766.SAMN05216224_102705"/>